<protein>
    <submittedName>
        <fullName evidence="2">Uncharacterized protein</fullName>
    </submittedName>
</protein>
<dbReference type="AlphaFoldDB" id="A0A822YI55"/>
<evidence type="ECO:0000313" key="2">
    <source>
        <dbReference type="EMBL" id="DAD30665.1"/>
    </source>
</evidence>
<proteinExistence type="inferred from homology"/>
<evidence type="ECO:0000256" key="1">
    <source>
        <dbReference type="ARBA" id="ARBA00009995"/>
    </source>
</evidence>
<dbReference type="PANTHER" id="PTHR48047:SF61">
    <property type="entry name" value="OS04G0273600 PROTEIN"/>
    <property type="match status" value="1"/>
</dbReference>
<dbReference type="Proteomes" id="UP000607653">
    <property type="component" value="Unassembled WGS sequence"/>
</dbReference>
<keyword evidence="3" id="KW-1185">Reference proteome</keyword>
<dbReference type="Gene3D" id="3.40.50.2000">
    <property type="entry name" value="Glycogen Phosphorylase B"/>
    <property type="match status" value="1"/>
</dbReference>
<organism evidence="2 3">
    <name type="scientific">Nelumbo nucifera</name>
    <name type="common">Sacred lotus</name>
    <dbReference type="NCBI Taxonomy" id="4432"/>
    <lineage>
        <taxon>Eukaryota</taxon>
        <taxon>Viridiplantae</taxon>
        <taxon>Streptophyta</taxon>
        <taxon>Embryophyta</taxon>
        <taxon>Tracheophyta</taxon>
        <taxon>Spermatophyta</taxon>
        <taxon>Magnoliopsida</taxon>
        <taxon>Proteales</taxon>
        <taxon>Nelumbonaceae</taxon>
        <taxon>Nelumbo</taxon>
    </lineage>
</organism>
<comment type="similarity">
    <text evidence="1">Belongs to the UDP-glycosyltransferase family.</text>
</comment>
<evidence type="ECO:0000313" key="3">
    <source>
        <dbReference type="Proteomes" id="UP000607653"/>
    </source>
</evidence>
<comment type="caution">
    <text evidence="2">The sequence shown here is derived from an EMBL/GenBank/DDBJ whole genome shotgun (WGS) entry which is preliminary data.</text>
</comment>
<sequence>MLFKWFGRGRQRPGYISLCLQRWQSAEVAHYQMDGQLRSPTTKWILPSSRYEIDSAKLYTNGTDAWSKFIQTVEDFDQTGLQYFRRVSGRPVWAIGPTASSLANKTYYVLYICFGSQNTISTSQMTELAIALEASGRNFISGFEEQIKAQNRGLLVRKWAPRWIFHLTCLPLPF</sequence>
<dbReference type="PANTHER" id="PTHR48047">
    <property type="entry name" value="GLYCOSYLTRANSFERASE"/>
    <property type="match status" value="1"/>
</dbReference>
<accession>A0A822YI55</accession>
<reference evidence="2 3" key="1">
    <citation type="journal article" date="2020" name="Mol. Biol. Evol.">
        <title>Distinct Expression and Methylation Patterns for Genes with Different Fates following a Single Whole-Genome Duplication in Flowering Plants.</title>
        <authorList>
            <person name="Shi T."/>
            <person name="Rahmani R.S."/>
            <person name="Gugger P.F."/>
            <person name="Wang M."/>
            <person name="Li H."/>
            <person name="Zhang Y."/>
            <person name="Li Z."/>
            <person name="Wang Q."/>
            <person name="Van de Peer Y."/>
            <person name="Marchal K."/>
            <person name="Chen J."/>
        </authorList>
    </citation>
    <scope>NUCLEOTIDE SEQUENCE [LARGE SCALE GENOMIC DNA]</scope>
    <source>
        <tissue evidence="2">Leaf</tissue>
    </source>
</reference>
<dbReference type="SUPFAM" id="SSF53756">
    <property type="entry name" value="UDP-Glycosyltransferase/glycogen phosphorylase"/>
    <property type="match status" value="1"/>
</dbReference>
<gene>
    <name evidence="2" type="ORF">HUJ06_009516</name>
</gene>
<dbReference type="EMBL" id="DUZY01000003">
    <property type="protein sequence ID" value="DAD30665.1"/>
    <property type="molecule type" value="Genomic_DNA"/>
</dbReference>
<name>A0A822YI55_NELNU</name>